<dbReference type="FunFam" id="1.10.1390.10:FF:000001">
    <property type="entry name" value="Glucose-6-phosphate isomerase"/>
    <property type="match status" value="1"/>
</dbReference>
<evidence type="ECO:0000256" key="7">
    <source>
        <dbReference type="ARBA" id="ARBA00029321"/>
    </source>
</evidence>
<dbReference type="EMBL" id="UOFR01000015">
    <property type="protein sequence ID" value="VAW92694.1"/>
    <property type="molecule type" value="Genomic_DNA"/>
</dbReference>
<dbReference type="InterPro" id="IPR018189">
    <property type="entry name" value="Phosphoglucose_isomerase_CS"/>
</dbReference>
<dbReference type="Gene3D" id="1.10.1390.10">
    <property type="match status" value="1"/>
</dbReference>
<dbReference type="GO" id="GO:0006096">
    <property type="term" value="P:glycolytic process"/>
    <property type="evidence" value="ECO:0007669"/>
    <property type="project" value="UniProtKB-UniPathway"/>
</dbReference>
<dbReference type="Gene3D" id="3.40.50.10490">
    <property type="entry name" value="Glucose-6-phosphate isomerase like protein, domain 1"/>
    <property type="match status" value="2"/>
</dbReference>
<dbReference type="InterPro" id="IPR035476">
    <property type="entry name" value="SIS_PGI_1"/>
</dbReference>
<name>A0A3B1AFN4_9ZZZZ</name>
<dbReference type="GO" id="GO:0004347">
    <property type="term" value="F:glucose-6-phosphate isomerase activity"/>
    <property type="evidence" value="ECO:0007669"/>
    <property type="project" value="UniProtKB-EC"/>
</dbReference>
<keyword evidence="4" id="KW-0312">Gluconeogenesis</keyword>
<comment type="catalytic activity">
    <reaction evidence="7">
        <text>alpha-D-glucose 6-phosphate = beta-D-fructose 6-phosphate</text>
        <dbReference type="Rhea" id="RHEA:11816"/>
        <dbReference type="ChEBI" id="CHEBI:57634"/>
        <dbReference type="ChEBI" id="CHEBI:58225"/>
        <dbReference type="EC" id="5.3.1.9"/>
    </reaction>
</comment>
<comment type="pathway">
    <text evidence="1">Carbohydrate degradation; glycolysis; D-glyceraldehyde 3-phosphate and glycerone phosphate from D-glucose: step 2/4.</text>
</comment>
<dbReference type="PROSITE" id="PS00174">
    <property type="entry name" value="P_GLUCOSE_ISOMERASE_2"/>
    <property type="match status" value="1"/>
</dbReference>
<keyword evidence="6 8" id="KW-0413">Isomerase</keyword>
<dbReference type="GO" id="GO:0006094">
    <property type="term" value="P:gluconeogenesis"/>
    <property type="evidence" value="ECO:0007669"/>
    <property type="project" value="UniProtKB-KW"/>
</dbReference>
<keyword evidence="5" id="KW-0324">Glycolysis</keyword>
<evidence type="ECO:0000256" key="2">
    <source>
        <dbReference type="ARBA" id="ARBA00006604"/>
    </source>
</evidence>
<dbReference type="AlphaFoldDB" id="A0A3B1AFN4"/>
<dbReference type="GO" id="GO:0097367">
    <property type="term" value="F:carbohydrate derivative binding"/>
    <property type="evidence" value="ECO:0007669"/>
    <property type="project" value="InterPro"/>
</dbReference>
<protein>
    <recommendedName>
        <fullName evidence="3">glucose-6-phosphate isomerase</fullName>
        <ecNumber evidence="3">5.3.1.9</ecNumber>
    </recommendedName>
</protein>
<dbReference type="InterPro" id="IPR035482">
    <property type="entry name" value="SIS_PGI_2"/>
</dbReference>
<proteinExistence type="inferred from homology"/>
<comment type="similarity">
    <text evidence="2">Belongs to the GPI family.</text>
</comment>
<dbReference type="PROSITE" id="PS51463">
    <property type="entry name" value="P_GLUCOSE_ISOMERASE_3"/>
    <property type="match status" value="1"/>
</dbReference>
<evidence type="ECO:0000256" key="4">
    <source>
        <dbReference type="ARBA" id="ARBA00022432"/>
    </source>
</evidence>
<dbReference type="GO" id="GO:0051156">
    <property type="term" value="P:glucose 6-phosphate metabolic process"/>
    <property type="evidence" value="ECO:0007669"/>
    <property type="project" value="TreeGrafter"/>
</dbReference>
<dbReference type="InterPro" id="IPR023096">
    <property type="entry name" value="G6P_Isomerase_C"/>
</dbReference>
<dbReference type="FunFam" id="3.40.50.10490:FF:000004">
    <property type="entry name" value="Glucose-6-phosphate isomerase"/>
    <property type="match status" value="1"/>
</dbReference>
<evidence type="ECO:0000256" key="3">
    <source>
        <dbReference type="ARBA" id="ARBA00011952"/>
    </source>
</evidence>
<dbReference type="UniPathway" id="UPA00109">
    <property type="reaction ID" value="UER00181"/>
</dbReference>
<dbReference type="Pfam" id="PF00342">
    <property type="entry name" value="PGI"/>
    <property type="match status" value="1"/>
</dbReference>
<evidence type="ECO:0000313" key="8">
    <source>
        <dbReference type="EMBL" id="VAW92694.1"/>
    </source>
</evidence>
<evidence type="ECO:0000256" key="6">
    <source>
        <dbReference type="ARBA" id="ARBA00023235"/>
    </source>
</evidence>
<dbReference type="InterPro" id="IPR046348">
    <property type="entry name" value="SIS_dom_sf"/>
</dbReference>
<dbReference type="NCBIfam" id="NF001211">
    <property type="entry name" value="PRK00179.1"/>
    <property type="match status" value="1"/>
</dbReference>
<dbReference type="GO" id="GO:0005829">
    <property type="term" value="C:cytosol"/>
    <property type="evidence" value="ECO:0007669"/>
    <property type="project" value="TreeGrafter"/>
</dbReference>
<dbReference type="SUPFAM" id="SSF53697">
    <property type="entry name" value="SIS domain"/>
    <property type="match status" value="1"/>
</dbReference>
<dbReference type="CDD" id="cd05015">
    <property type="entry name" value="SIS_PGI_1"/>
    <property type="match status" value="1"/>
</dbReference>
<dbReference type="EC" id="5.3.1.9" evidence="3"/>
<reference evidence="8" key="1">
    <citation type="submission" date="2018-06" db="EMBL/GenBank/DDBJ databases">
        <authorList>
            <person name="Zhirakovskaya E."/>
        </authorList>
    </citation>
    <scope>NUCLEOTIDE SEQUENCE</scope>
</reference>
<dbReference type="CDD" id="cd05016">
    <property type="entry name" value="SIS_PGI_2"/>
    <property type="match status" value="1"/>
</dbReference>
<evidence type="ECO:0000256" key="1">
    <source>
        <dbReference type="ARBA" id="ARBA00004926"/>
    </source>
</evidence>
<dbReference type="InterPro" id="IPR001672">
    <property type="entry name" value="G6P_Isomerase"/>
</dbReference>
<dbReference type="PRINTS" id="PR00662">
    <property type="entry name" value="G6PISOMERASE"/>
</dbReference>
<gene>
    <name evidence="8" type="ORF">MNBD_GAMMA21-570</name>
</gene>
<dbReference type="PANTHER" id="PTHR11469:SF1">
    <property type="entry name" value="GLUCOSE-6-PHOSPHATE ISOMERASE"/>
    <property type="match status" value="1"/>
</dbReference>
<sequence length="552" mass="62974">MSDLTDTPIWRSLQAHYEQIKPLHMRDLFASDPGRFERFSLNLDDFLFDFSKNRITDETIKLLCELAEQSDLSGWIERMFSGDIINHTEQRAVLHTALRHQNDNKIEVDKQDIMPEVHAVLEKMRLFSEQIRSRQWRGYTSQAITDVVNIGVGGSDLGPLMATEALRPYALRDINMHFVSNVDENHIGDTLESLKPETTLFIIASKSFTTLDTLVNARTARRWFTKRVDDPAVIGKHFIAVSNNIEAAVEFGIHEDNIFKMWDWVGGRYSMWSAVGLSIAISIGMDNFKQMLIGAHQMDEHFRTTSFDKNIPVILALLGIWYNNFFKAQTYAILPYDQHLRYLPDYLRQGDMESNGKRIDRNGKLVNYSTGPVAFGQLGITGQHAFYQLMHQGTKLIPADIIAPITNWQCIRSHHRVLMANVFAQTEAFMRGKTEQEAKAELEAEGISAELMEILLPNKVFPGNKPTNTILFNTLNPVSLGRLIAMYEHKFFVQGIIWNINSYDQWGVELGKQLATTVLNELDGPEPASTHDSSTNGLINYYKKMRPSNEPE</sequence>
<organism evidence="8">
    <name type="scientific">hydrothermal vent metagenome</name>
    <dbReference type="NCBI Taxonomy" id="652676"/>
    <lineage>
        <taxon>unclassified sequences</taxon>
        <taxon>metagenomes</taxon>
        <taxon>ecological metagenomes</taxon>
    </lineage>
</organism>
<accession>A0A3B1AFN4</accession>
<dbReference type="GO" id="GO:0048029">
    <property type="term" value="F:monosaccharide binding"/>
    <property type="evidence" value="ECO:0007669"/>
    <property type="project" value="TreeGrafter"/>
</dbReference>
<evidence type="ECO:0000256" key="5">
    <source>
        <dbReference type="ARBA" id="ARBA00023152"/>
    </source>
</evidence>
<dbReference type="HAMAP" id="MF_00473">
    <property type="entry name" value="G6P_isomerase"/>
    <property type="match status" value="1"/>
</dbReference>
<dbReference type="PROSITE" id="PS00765">
    <property type="entry name" value="P_GLUCOSE_ISOMERASE_1"/>
    <property type="match status" value="1"/>
</dbReference>
<dbReference type="PANTHER" id="PTHR11469">
    <property type="entry name" value="GLUCOSE-6-PHOSPHATE ISOMERASE"/>
    <property type="match status" value="1"/>
</dbReference>